<dbReference type="InterPro" id="IPR002213">
    <property type="entry name" value="UDP_glucos_trans"/>
</dbReference>
<accession>A0A835ISC7</accession>
<keyword evidence="6" id="KW-1185">Reference proteome</keyword>
<dbReference type="GO" id="GO:0080044">
    <property type="term" value="F:quercetin 7-O-glucosyltransferase activity"/>
    <property type="evidence" value="ECO:0007669"/>
    <property type="project" value="TreeGrafter"/>
</dbReference>
<keyword evidence="3" id="KW-0328">Glycosyltransferase</keyword>
<dbReference type="InterPro" id="IPR035595">
    <property type="entry name" value="UDP_glycos_trans_CS"/>
</dbReference>
<sequence>MEDAGTYKAHVLVLPFHGQGHMNPMIQFSKRLASKGIKITLAIFLSAIKTMPPQVGSISLEPIYDDLAHGGLNGPDGFKGFIERFQSTGSKNLVDLIIKHQESKHPIKCIVYDPILPWSLDVAKELGIAGAAFFTQSCATIASYLQLIKEDSSESTQIQKSLPELGLHHLPSMGSDSGRFPPILRLILSQFANIDKADWVLFNSFDQLEDEVLKDLVKQYPVRTVGPTLPSMYLDNRVEGDKDYGFNLFESIGDTCINWLNTKDTRSVVYVSFGSAASLNTEQMEELAWGLKQSNANFIWVVRASEENKLPIRFKEATSEKGLVVTWCTQLEVLSHEAVGCFVTHCGWNSTVEAVSLGVPMIAMPQFLDQFTDAKFIEEVWEVGVRPKVDEKGLVAREDIEACIKQVILGERAENIKINASKLQKLAKEAVDEGGSSDRNIEEIVAKLVGY</sequence>
<reference evidence="5 6" key="1">
    <citation type="submission" date="2020-10" db="EMBL/GenBank/DDBJ databases">
        <title>The Coptis chinensis genome and diversification of protoberbering-type alkaloids.</title>
        <authorList>
            <person name="Wang B."/>
            <person name="Shu S."/>
            <person name="Song C."/>
            <person name="Liu Y."/>
        </authorList>
    </citation>
    <scope>NUCLEOTIDE SEQUENCE [LARGE SCALE GENOMIC DNA]</scope>
    <source>
        <strain evidence="5">HL-2020</strain>
        <tissue evidence="5">Leaf</tissue>
    </source>
</reference>
<dbReference type="EC" id="2.4.1.-" evidence="4"/>
<dbReference type="Pfam" id="PF00201">
    <property type="entry name" value="UDPGT"/>
    <property type="match status" value="1"/>
</dbReference>
<dbReference type="PANTHER" id="PTHR11926">
    <property type="entry name" value="GLUCOSYL/GLUCURONOSYL TRANSFERASES"/>
    <property type="match status" value="1"/>
</dbReference>
<evidence type="ECO:0000256" key="2">
    <source>
        <dbReference type="ARBA" id="ARBA00022679"/>
    </source>
</evidence>
<dbReference type="Gene3D" id="3.40.50.2000">
    <property type="entry name" value="Glycogen Phosphorylase B"/>
    <property type="match status" value="2"/>
</dbReference>
<comment type="similarity">
    <text evidence="1 3">Belongs to the UDP-glycosyltransferase family.</text>
</comment>
<evidence type="ECO:0000313" key="6">
    <source>
        <dbReference type="Proteomes" id="UP000631114"/>
    </source>
</evidence>
<proteinExistence type="inferred from homology"/>
<organism evidence="5 6">
    <name type="scientific">Coptis chinensis</name>
    <dbReference type="NCBI Taxonomy" id="261450"/>
    <lineage>
        <taxon>Eukaryota</taxon>
        <taxon>Viridiplantae</taxon>
        <taxon>Streptophyta</taxon>
        <taxon>Embryophyta</taxon>
        <taxon>Tracheophyta</taxon>
        <taxon>Spermatophyta</taxon>
        <taxon>Magnoliopsida</taxon>
        <taxon>Ranunculales</taxon>
        <taxon>Ranunculaceae</taxon>
        <taxon>Coptidoideae</taxon>
        <taxon>Coptis</taxon>
    </lineage>
</organism>
<dbReference type="GO" id="GO:0080043">
    <property type="term" value="F:quercetin 3-O-glucosyltransferase activity"/>
    <property type="evidence" value="ECO:0007669"/>
    <property type="project" value="TreeGrafter"/>
</dbReference>
<dbReference type="SUPFAM" id="SSF53756">
    <property type="entry name" value="UDP-Glycosyltransferase/glycogen phosphorylase"/>
    <property type="match status" value="1"/>
</dbReference>
<dbReference type="PANTHER" id="PTHR11926:SF1375">
    <property type="entry name" value="GLYCOSYLTRANSFERASE"/>
    <property type="match status" value="1"/>
</dbReference>
<evidence type="ECO:0000256" key="3">
    <source>
        <dbReference type="RuleBase" id="RU003718"/>
    </source>
</evidence>
<dbReference type="AlphaFoldDB" id="A0A835ISC7"/>
<dbReference type="CDD" id="cd03784">
    <property type="entry name" value="GT1_Gtf-like"/>
    <property type="match status" value="1"/>
</dbReference>
<evidence type="ECO:0000256" key="1">
    <source>
        <dbReference type="ARBA" id="ARBA00009995"/>
    </source>
</evidence>
<dbReference type="OrthoDB" id="5835829at2759"/>
<name>A0A835ISC7_9MAGN</name>
<evidence type="ECO:0000313" key="5">
    <source>
        <dbReference type="EMBL" id="KAF9622965.1"/>
    </source>
</evidence>
<dbReference type="Proteomes" id="UP000631114">
    <property type="component" value="Unassembled WGS sequence"/>
</dbReference>
<comment type="caution">
    <text evidence="5">The sequence shown here is derived from an EMBL/GenBank/DDBJ whole genome shotgun (WGS) entry which is preliminary data.</text>
</comment>
<dbReference type="PROSITE" id="PS00375">
    <property type="entry name" value="UDPGT"/>
    <property type="match status" value="1"/>
</dbReference>
<protein>
    <recommendedName>
        <fullName evidence="4">Glycosyltransferase</fullName>
        <ecNumber evidence="4">2.4.1.-</ecNumber>
    </recommendedName>
</protein>
<dbReference type="FunFam" id="3.40.50.2000:FF:000019">
    <property type="entry name" value="Glycosyltransferase"/>
    <property type="match status" value="1"/>
</dbReference>
<gene>
    <name evidence="5" type="ORF">IFM89_035680</name>
</gene>
<evidence type="ECO:0000256" key="4">
    <source>
        <dbReference type="RuleBase" id="RU362057"/>
    </source>
</evidence>
<dbReference type="EMBL" id="JADFTS010000002">
    <property type="protein sequence ID" value="KAF9622965.1"/>
    <property type="molecule type" value="Genomic_DNA"/>
</dbReference>
<keyword evidence="2 3" id="KW-0808">Transferase</keyword>